<sequence>MCLVLDSRSWDLEIWKLREEERKWDKLIDLHLEKRSRIPNGELNMERFSIIPYRKQSLFIIRAMNSSIEVDVYDIGSKRCEFSQRFFWHPRVHDLACPQISPFAPTLLCCK</sequence>
<proteinExistence type="predicted"/>
<dbReference type="HOGENOM" id="CLU_2161773_0_0_1"/>
<evidence type="ECO:0000313" key="1">
    <source>
        <dbReference type="EMBL" id="ERN06969.1"/>
    </source>
</evidence>
<evidence type="ECO:0000313" key="2">
    <source>
        <dbReference type="Proteomes" id="UP000017836"/>
    </source>
</evidence>
<dbReference type="Gramene" id="ERN06969">
    <property type="protein sequence ID" value="ERN06969"/>
    <property type="gene ID" value="AMTR_s00005p00268430"/>
</dbReference>
<accession>W1PGY5</accession>
<name>W1PGY5_AMBTC</name>
<dbReference type="Proteomes" id="UP000017836">
    <property type="component" value="Unassembled WGS sequence"/>
</dbReference>
<reference evidence="2" key="1">
    <citation type="journal article" date="2013" name="Science">
        <title>The Amborella genome and the evolution of flowering plants.</title>
        <authorList>
            <consortium name="Amborella Genome Project"/>
        </authorList>
    </citation>
    <scope>NUCLEOTIDE SEQUENCE [LARGE SCALE GENOMIC DNA]</scope>
</reference>
<dbReference type="EMBL" id="KI393866">
    <property type="protein sequence ID" value="ERN06969.1"/>
    <property type="molecule type" value="Genomic_DNA"/>
</dbReference>
<gene>
    <name evidence="1" type="ORF">AMTR_s00005p00268430</name>
</gene>
<dbReference type="AlphaFoldDB" id="W1PGY5"/>
<keyword evidence="2" id="KW-1185">Reference proteome</keyword>
<protein>
    <submittedName>
        <fullName evidence="1">Uncharacterized protein</fullName>
    </submittedName>
</protein>
<organism evidence="1 2">
    <name type="scientific">Amborella trichopoda</name>
    <dbReference type="NCBI Taxonomy" id="13333"/>
    <lineage>
        <taxon>Eukaryota</taxon>
        <taxon>Viridiplantae</taxon>
        <taxon>Streptophyta</taxon>
        <taxon>Embryophyta</taxon>
        <taxon>Tracheophyta</taxon>
        <taxon>Spermatophyta</taxon>
        <taxon>Magnoliopsida</taxon>
        <taxon>Amborellales</taxon>
        <taxon>Amborellaceae</taxon>
        <taxon>Amborella</taxon>
    </lineage>
</organism>